<dbReference type="STRING" id="35608.A0A2U1L071"/>
<dbReference type="OrthoDB" id="1890922at2759"/>
<dbReference type="Gene3D" id="1.10.1200.270">
    <property type="entry name" value="Methyltransferase, alpha-helical capping domain"/>
    <property type="match status" value="1"/>
</dbReference>
<dbReference type="InterPro" id="IPR029063">
    <property type="entry name" value="SAM-dependent_MTases_sf"/>
</dbReference>
<dbReference type="InterPro" id="IPR005299">
    <property type="entry name" value="MeTrfase_7"/>
</dbReference>
<sequence>MDLAKFFHTNGGIGDTSYSSNSGLQRMGVMKTKGVIERAISDLCRSNGNFLKTLVIADLGCSSGPNTLLVGSMVIDAVAKTSLELGLKFPEVQINLNDLPTNDFNTIFKALHEHQENKTTEEIIDEHHPPICYFTGVPGSFYRRLFPANSLHFVHSSYSLQWLSQLPELEEINKGLIYLSSTTPESVSKAYYEQFQKDFLAFLTCRAEEIMGGGRMVLTLGARITDACGEKSYQLWRPLAMALQEMVFEGLVDEAKLDSFNLPLYTASPTEIVNLVESEGSFTLDHLESFEVNWEAWKRKSYDNDSSQLKDTECHVIAHGVAKGIRAAIESLVSDHFGEAIVNDVFTRYEKFLIERMSTEKKEAVVSITISLTKKTDI</sequence>
<dbReference type="Pfam" id="PF03492">
    <property type="entry name" value="Methyltransf_7"/>
    <property type="match status" value="1"/>
</dbReference>
<keyword evidence="2 6" id="KW-0489">Methyltransferase</keyword>
<dbReference type="GO" id="GO:0032259">
    <property type="term" value="P:methylation"/>
    <property type="evidence" value="ECO:0007669"/>
    <property type="project" value="UniProtKB-KW"/>
</dbReference>
<dbReference type="InterPro" id="IPR042086">
    <property type="entry name" value="MeTrfase_capping"/>
</dbReference>
<gene>
    <name evidence="6" type="ORF">CTI12_AA545160</name>
</gene>
<dbReference type="AlphaFoldDB" id="A0A2U1L071"/>
<dbReference type="SUPFAM" id="SSF53335">
    <property type="entry name" value="S-adenosyl-L-methionine-dependent methyltransferases"/>
    <property type="match status" value="1"/>
</dbReference>
<evidence type="ECO:0000256" key="1">
    <source>
        <dbReference type="ARBA" id="ARBA00007967"/>
    </source>
</evidence>
<organism evidence="6 7">
    <name type="scientific">Artemisia annua</name>
    <name type="common">Sweet wormwood</name>
    <dbReference type="NCBI Taxonomy" id="35608"/>
    <lineage>
        <taxon>Eukaryota</taxon>
        <taxon>Viridiplantae</taxon>
        <taxon>Streptophyta</taxon>
        <taxon>Embryophyta</taxon>
        <taxon>Tracheophyta</taxon>
        <taxon>Spermatophyta</taxon>
        <taxon>Magnoliopsida</taxon>
        <taxon>eudicotyledons</taxon>
        <taxon>Gunneridae</taxon>
        <taxon>Pentapetalae</taxon>
        <taxon>asterids</taxon>
        <taxon>campanulids</taxon>
        <taxon>Asterales</taxon>
        <taxon>Asteraceae</taxon>
        <taxon>Asteroideae</taxon>
        <taxon>Anthemideae</taxon>
        <taxon>Artemisiinae</taxon>
        <taxon>Artemisia</taxon>
    </lineage>
</organism>
<protein>
    <submittedName>
        <fullName evidence="6">SAM dependent carboxyl methyltransferase</fullName>
    </submittedName>
</protein>
<dbReference type="Proteomes" id="UP000245207">
    <property type="component" value="Unassembled WGS sequence"/>
</dbReference>
<evidence type="ECO:0000256" key="4">
    <source>
        <dbReference type="ARBA" id="ARBA00022723"/>
    </source>
</evidence>
<dbReference type="GO" id="GO:0046872">
    <property type="term" value="F:metal ion binding"/>
    <property type="evidence" value="ECO:0007669"/>
    <property type="project" value="UniProtKB-KW"/>
</dbReference>
<evidence type="ECO:0000256" key="3">
    <source>
        <dbReference type="ARBA" id="ARBA00022679"/>
    </source>
</evidence>
<keyword evidence="5" id="KW-0460">Magnesium</keyword>
<accession>A0A2U1L071</accession>
<name>A0A2U1L071_ARTAN</name>
<keyword evidence="3 6" id="KW-0808">Transferase</keyword>
<keyword evidence="4" id="KW-0479">Metal-binding</keyword>
<dbReference type="Gene3D" id="3.40.50.150">
    <property type="entry name" value="Vaccinia Virus protein VP39"/>
    <property type="match status" value="1"/>
</dbReference>
<reference evidence="6 7" key="1">
    <citation type="journal article" date="2018" name="Mol. Plant">
        <title>The genome of Artemisia annua provides insight into the evolution of Asteraceae family and artemisinin biosynthesis.</title>
        <authorList>
            <person name="Shen Q."/>
            <person name="Zhang L."/>
            <person name="Liao Z."/>
            <person name="Wang S."/>
            <person name="Yan T."/>
            <person name="Shi P."/>
            <person name="Liu M."/>
            <person name="Fu X."/>
            <person name="Pan Q."/>
            <person name="Wang Y."/>
            <person name="Lv Z."/>
            <person name="Lu X."/>
            <person name="Zhang F."/>
            <person name="Jiang W."/>
            <person name="Ma Y."/>
            <person name="Chen M."/>
            <person name="Hao X."/>
            <person name="Li L."/>
            <person name="Tang Y."/>
            <person name="Lv G."/>
            <person name="Zhou Y."/>
            <person name="Sun X."/>
            <person name="Brodelius P.E."/>
            <person name="Rose J.K.C."/>
            <person name="Tang K."/>
        </authorList>
    </citation>
    <scope>NUCLEOTIDE SEQUENCE [LARGE SCALE GENOMIC DNA]</scope>
    <source>
        <strain evidence="7">cv. Huhao1</strain>
        <tissue evidence="6">Leaf</tissue>
    </source>
</reference>
<dbReference type="GO" id="GO:0008168">
    <property type="term" value="F:methyltransferase activity"/>
    <property type="evidence" value="ECO:0007669"/>
    <property type="project" value="UniProtKB-KW"/>
</dbReference>
<proteinExistence type="inferred from homology"/>
<evidence type="ECO:0000313" key="7">
    <source>
        <dbReference type="Proteomes" id="UP000245207"/>
    </source>
</evidence>
<evidence type="ECO:0000313" key="6">
    <source>
        <dbReference type="EMBL" id="PWA42401.1"/>
    </source>
</evidence>
<dbReference type="EMBL" id="PKPP01012430">
    <property type="protein sequence ID" value="PWA42401.1"/>
    <property type="molecule type" value="Genomic_DNA"/>
</dbReference>
<evidence type="ECO:0000256" key="5">
    <source>
        <dbReference type="ARBA" id="ARBA00022842"/>
    </source>
</evidence>
<comment type="caution">
    <text evidence="6">The sequence shown here is derived from an EMBL/GenBank/DDBJ whole genome shotgun (WGS) entry which is preliminary data.</text>
</comment>
<comment type="similarity">
    <text evidence="1">Belongs to the methyltransferase superfamily. Type-7 methyltransferase family.</text>
</comment>
<keyword evidence="7" id="KW-1185">Reference proteome</keyword>
<evidence type="ECO:0000256" key="2">
    <source>
        <dbReference type="ARBA" id="ARBA00022603"/>
    </source>
</evidence>
<dbReference type="PANTHER" id="PTHR31009">
    <property type="entry name" value="S-ADENOSYL-L-METHIONINE:CARBOXYL METHYLTRANSFERASE FAMILY PROTEIN"/>
    <property type="match status" value="1"/>
</dbReference>